<dbReference type="CDD" id="cd00093">
    <property type="entry name" value="HTH_XRE"/>
    <property type="match status" value="1"/>
</dbReference>
<reference evidence="9" key="2">
    <citation type="submission" date="2015-05" db="EMBL/GenBank/DDBJ databases">
        <authorList>
            <consortium name="Pathogen Informatics"/>
        </authorList>
    </citation>
    <scope>NUCLEOTIDE SEQUENCE [LARGE SCALE GENOMIC DNA]</scope>
    <source>
        <strain evidence="5 10">2789STDY5608835</strain>
        <strain evidence="9">L1-83</strain>
    </source>
</reference>
<evidence type="ECO:0000256" key="1">
    <source>
        <dbReference type="ARBA" id="ARBA00023125"/>
    </source>
</evidence>
<dbReference type="SMART" id="SM00530">
    <property type="entry name" value="HTH_XRE"/>
    <property type="match status" value="1"/>
</dbReference>
<protein>
    <submittedName>
        <fullName evidence="5">HTH-type transcriptional regulator immR</fullName>
    </submittedName>
    <submittedName>
        <fullName evidence="6">Helix-turn-helix domain-containing protein</fullName>
    </submittedName>
</protein>
<evidence type="ECO:0000313" key="5">
    <source>
        <dbReference type="EMBL" id="CUN69500.1"/>
    </source>
</evidence>
<evidence type="ECO:0000313" key="13">
    <source>
        <dbReference type="Proteomes" id="UP000285820"/>
    </source>
</evidence>
<evidence type="ECO:0000313" key="4">
    <source>
        <dbReference type="EMBL" id="CRL43284.1"/>
    </source>
</evidence>
<sequence length="187" mass="21113">MDNQKLGIFITELRKEKGLTQAQLAQKLNVTDKAVSKWERGVGFPDIKLLEPLADVLDISLLELMKSERLPKTTVSAPDTTDAFQNVIDLASYERKIERQRIALVTLFIVLLIALIFLVDIMQSFGFLFVCLPIILFFLGIWFLRLSHKKSTHKHAFLFAGLLAFAYPLCLILLFCFAFALGGPVPN</sequence>
<dbReference type="STRING" id="360807.ERS852392_01095"/>
<evidence type="ECO:0000313" key="7">
    <source>
        <dbReference type="EMBL" id="RHA82644.1"/>
    </source>
</evidence>
<feature type="transmembrane region" description="Helical" evidence="2">
    <location>
        <begin position="156"/>
        <end position="181"/>
    </location>
</feature>
<feature type="transmembrane region" description="Helical" evidence="2">
    <location>
        <begin position="102"/>
        <end position="119"/>
    </location>
</feature>
<dbReference type="Proteomes" id="UP000283701">
    <property type="component" value="Unassembled WGS sequence"/>
</dbReference>
<dbReference type="GO" id="GO:0003677">
    <property type="term" value="F:DNA binding"/>
    <property type="evidence" value="ECO:0007669"/>
    <property type="project" value="UniProtKB-KW"/>
</dbReference>
<dbReference type="EMBL" id="CVRS01000129">
    <property type="protein sequence ID" value="CRL43284.1"/>
    <property type="molecule type" value="Genomic_DNA"/>
</dbReference>
<evidence type="ECO:0000313" key="9">
    <source>
        <dbReference type="Proteomes" id="UP000049828"/>
    </source>
</evidence>
<dbReference type="EMBL" id="CYYR01000006">
    <property type="protein sequence ID" value="CUN69500.1"/>
    <property type="molecule type" value="Genomic_DNA"/>
</dbReference>
<keyword evidence="2" id="KW-1133">Transmembrane helix</keyword>
<dbReference type="EMBL" id="QRHP01000029">
    <property type="protein sequence ID" value="RHF81290.1"/>
    <property type="molecule type" value="Genomic_DNA"/>
</dbReference>
<dbReference type="Gene3D" id="1.10.260.40">
    <property type="entry name" value="lambda repressor-like DNA-binding domains"/>
    <property type="match status" value="1"/>
</dbReference>
<keyword evidence="1" id="KW-0238">DNA-binding</keyword>
<dbReference type="EMBL" id="QSFX01000051">
    <property type="protein sequence ID" value="RHA82644.1"/>
    <property type="molecule type" value="Genomic_DNA"/>
</dbReference>
<keyword evidence="2" id="KW-0812">Transmembrane</keyword>
<dbReference type="InterPro" id="IPR001387">
    <property type="entry name" value="Cro/C1-type_HTH"/>
</dbReference>
<dbReference type="RefSeq" id="WP_007883503.1">
    <property type="nucleotide sequence ID" value="NZ_CABJFX010000051.1"/>
</dbReference>
<evidence type="ECO:0000259" key="3">
    <source>
        <dbReference type="PROSITE" id="PS50943"/>
    </source>
</evidence>
<dbReference type="PANTHER" id="PTHR46558:SF13">
    <property type="entry name" value="HTH-TYPE TRANSCRIPTIONAL REGULATOR IMMR"/>
    <property type="match status" value="1"/>
</dbReference>
<reference evidence="11 12" key="3">
    <citation type="submission" date="2018-08" db="EMBL/GenBank/DDBJ databases">
        <title>A genome reference for cultivated species of the human gut microbiota.</title>
        <authorList>
            <person name="Zou Y."/>
            <person name="Xue W."/>
            <person name="Luo G."/>
        </authorList>
    </citation>
    <scope>NUCLEOTIDE SEQUENCE [LARGE SCALE GENOMIC DNA]</scope>
    <source>
        <strain evidence="6 13">AF24-4</strain>
        <strain evidence="8 12">AM23-23AC</strain>
        <strain evidence="7 11">AM42-1AC</strain>
    </source>
</reference>
<evidence type="ECO:0000313" key="11">
    <source>
        <dbReference type="Proteomes" id="UP000283492"/>
    </source>
</evidence>
<evidence type="ECO:0000313" key="6">
    <source>
        <dbReference type="EMBL" id="RGR64515.1"/>
    </source>
</evidence>
<evidence type="ECO:0000256" key="2">
    <source>
        <dbReference type="SAM" id="Phobius"/>
    </source>
</evidence>
<dbReference type="Pfam" id="PF01381">
    <property type="entry name" value="HTH_3"/>
    <property type="match status" value="1"/>
</dbReference>
<feature type="domain" description="HTH cro/C1-type" evidence="3">
    <location>
        <begin position="10"/>
        <end position="64"/>
    </location>
</feature>
<name>A0A0M6X1A8_9FIRM</name>
<organism evidence="4 9">
    <name type="scientific">Roseburia inulinivorans</name>
    <dbReference type="NCBI Taxonomy" id="360807"/>
    <lineage>
        <taxon>Bacteria</taxon>
        <taxon>Bacillati</taxon>
        <taxon>Bacillota</taxon>
        <taxon>Clostridia</taxon>
        <taxon>Lachnospirales</taxon>
        <taxon>Lachnospiraceae</taxon>
        <taxon>Roseburia</taxon>
    </lineage>
</organism>
<accession>A0A0M6X1A8</accession>
<dbReference type="OrthoDB" id="9813152at2"/>
<dbReference type="GeneID" id="75162620"/>
<dbReference type="Proteomes" id="UP000049828">
    <property type="component" value="Unassembled WGS sequence"/>
</dbReference>
<dbReference type="AlphaFoldDB" id="A0A0M6X1A8"/>
<dbReference type="SUPFAM" id="SSF47413">
    <property type="entry name" value="lambda repressor-like DNA-binding domains"/>
    <property type="match status" value="1"/>
</dbReference>
<reference evidence="4" key="1">
    <citation type="submission" date="2015-05" db="EMBL/GenBank/DDBJ databases">
        <authorList>
            <person name="Wang D.B."/>
            <person name="Wang M."/>
        </authorList>
    </citation>
    <scope>NUCLEOTIDE SEQUENCE [LARGE SCALE GENOMIC DNA]</scope>
    <source>
        <strain evidence="4">L1-83</strain>
    </source>
</reference>
<dbReference type="PROSITE" id="PS50943">
    <property type="entry name" value="HTH_CROC1"/>
    <property type="match status" value="1"/>
</dbReference>
<keyword evidence="2" id="KW-0472">Membrane</keyword>
<dbReference type="Proteomes" id="UP000285820">
    <property type="component" value="Unassembled WGS sequence"/>
</dbReference>
<evidence type="ECO:0000313" key="10">
    <source>
        <dbReference type="Proteomes" id="UP000095395"/>
    </source>
</evidence>
<proteinExistence type="predicted"/>
<evidence type="ECO:0000313" key="8">
    <source>
        <dbReference type="EMBL" id="RHF81290.1"/>
    </source>
</evidence>
<dbReference type="EMBL" id="QRUN01000041">
    <property type="protein sequence ID" value="RGR64515.1"/>
    <property type="molecule type" value="Genomic_DNA"/>
</dbReference>
<keyword evidence="9" id="KW-1185">Reference proteome</keyword>
<gene>
    <name evidence="5" type="primary">immR_2</name>
    <name evidence="8" type="ORF">DW654_16025</name>
    <name evidence="7" type="ORF">DW914_18050</name>
    <name evidence="6" type="ORF">DWY29_16055</name>
    <name evidence="5" type="ORF">ERS852392_01095</name>
    <name evidence="4" type="ORF">RIL183_08981</name>
</gene>
<evidence type="ECO:0000313" key="12">
    <source>
        <dbReference type="Proteomes" id="UP000283701"/>
    </source>
</evidence>
<dbReference type="Proteomes" id="UP000283492">
    <property type="component" value="Unassembled WGS sequence"/>
</dbReference>
<dbReference type="Proteomes" id="UP000095395">
    <property type="component" value="Unassembled WGS sequence"/>
</dbReference>
<feature type="transmembrane region" description="Helical" evidence="2">
    <location>
        <begin position="125"/>
        <end position="144"/>
    </location>
</feature>
<dbReference type="InterPro" id="IPR010982">
    <property type="entry name" value="Lambda_DNA-bd_dom_sf"/>
</dbReference>
<dbReference type="PANTHER" id="PTHR46558">
    <property type="entry name" value="TRACRIPTIONAL REGULATORY PROTEIN-RELATED-RELATED"/>
    <property type="match status" value="1"/>
</dbReference>